<proteinExistence type="predicted"/>
<accession>A0AAF0F200</accession>
<protein>
    <submittedName>
        <fullName evidence="1">Uncharacterized protein</fullName>
    </submittedName>
</protein>
<evidence type="ECO:0000313" key="2">
    <source>
        <dbReference type="Proteomes" id="UP001217754"/>
    </source>
</evidence>
<evidence type="ECO:0000313" key="1">
    <source>
        <dbReference type="EMBL" id="WFD41350.1"/>
    </source>
</evidence>
<dbReference type="Proteomes" id="UP001217754">
    <property type="component" value="Chromosome 9"/>
</dbReference>
<dbReference type="RefSeq" id="XP_060124247.1">
    <property type="nucleotide sequence ID" value="XM_060268264.1"/>
</dbReference>
<dbReference type="AlphaFoldDB" id="A0AAF0F200"/>
<name>A0AAF0F200_9BASI</name>
<sequence>MVQIDESTRKAILPQLEQVVRDIKEQGVTGYQRHIERLAAGHDKYHDKGDSAGSFDDDAIHRILSKVNEDGKVRESVGTDHHQQALIEAVEREIKQLN</sequence>
<gene>
    <name evidence="1" type="ORF">MJAP1_004347</name>
</gene>
<reference evidence="1" key="1">
    <citation type="submission" date="2023-03" db="EMBL/GenBank/DDBJ databases">
        <title>Mating type loci evolution in Malassezia.</title>
        <authorList>
            <person name="Coelho M.A."/>
        </authorList>
    </citation>
    <scope>NUCLEOTIDE SEQUENCE</scope>
    <source>
        <strain evidence="1">CBS 9431</strain>
    </source>
</reference>
<dbReference type="GeneID" id="85227998"/>
<keyword evidence="2" id="KW-1185">Reference proteome</keyword>
<organism evidence="1 2">
    <name type="scientific">Malassezia japonica</name>
    <dbReference type="NCBI Taxonomy" id="223818"/>
    <lineage>
        <taxon>Eukaryota</taxon>
        <taxon>Fungi</taxon>
        <taxon>Dikarya</taxon>
        <taxon>Basidiomycota</taxon>
        <taxon>Ustilaginomycotina</taxon>
        <taxon>Malasseziomycetes</taxon>
        <taxon>Malasseziales</taxon>
        <taxon>Malasseziaceae</taxon>
        <taxon>Malassezia</taxon>
    </lineage>
</organism>
<dbReference type="EMBL" id="CP119966">
    <property type="protein sequence ID" value="WFD41350.1"/>
    <property type="molecule type" value="Genomic_DNA"/>
</dbReference>